<feature type="region of interest" description="Disordered" evidence="1">
    <location>
        <begin position="30"/>
        <end position="49"/>
    </location>
</feature>
<dbReference type="Proteomes" id="UP000321514">
    <property type="component" value="Unassembled WGS sequence"/>
</dbReference>
<evidence type="ECO:0000313" key="3">
    <source>
        <dbReference type="EMBL" id="SET36616.1"/>
    </source>
</evidence>
<gene>
    <name evidence="2" type="ORF">MFU01_85250</name>
    <name evidence="3" type="ORF">SAMN05443572_10225</name>
</gene>
<dbReference type="OrthoDB" id="5382994at2"/>
<sequence length="93" mass="10108">MTLSRWVIGFSALLLGACGGPAEMEEGVAPETTAAVEQRSEQPGGGRQGFHRTYYYDAARTRWAGAVHGDCQGYITQSGVVTQYSHEYAFLCE</sequence>
<proteinExistence type="predicted"/>
<organism evidence="2 5">
    <name type="scientific">Myxococcus fulvus</name>
    <dbReference type="NCBI Taxonomy" id="33"/>
    <lineage>
        <taxon>Bacteria</taxon>
        <taxon>Pseudomonadati</taxon>
        <taxon>Myxococcota</taxon>
        <taxon>Myxococcia</taxon>
        <taxon>Myxococcales</taxon>
        <taxon>Cystobacterineae</taxon>
        <taxon>Myxococcaceae</taxon>
        <taxon>Myxococcus</taxon>
    </lineage>
</organism>
<dbReference type="RefSeq" id="WP_046715293.1">
    <property type="nucleotide sequence ID" value="NZ_BJXR01000083.1"/>
</dbReference>
<dbReference type="PROSITE" id="PS51257">
    <property type="entry name" value="PROKAR_LIPOPROTEIN"/>
    <property type="match status" value="1"/>
</dbReference>
<reference evidence="2 5" key="2">
    <citation type="submission" date="2019-07" db="EMBL/GenBank/DDBJ databases">
        <title>Whole genome shotgun sequence of Myxococcus fulvus NBRC 100333.</title>
        <authorList>
            <person name="Hosoyama A."/>
            <person name="Uohara A."/>
            <person name="Ohji S."/>
            <person name="Ichikawa N."/>
        </authorList>
    </citation>
    <scope>NUCLEOTIDE SEQUENCE [LARGE SCALE GENOMIC DNA]</scope>
    <source>
        <strain evidence="2 5">NBRC 100333</strain>
    </source>
</reference>
<dbReference type="Proteomes" id="UP000183760">
    <property type="component" value="Unassembled WGS sequence"/>
</dbReference>
<protein>
    <recommendedName>
        <fullName evidence="6">Lipoprotein</fullName>
    </recommendedName>
</protein>
<reference evidence="3 4" key="1">
    <citation type="submission" date="2016-10" db="EMBL/GenBank/DDBJ databases">
        <authorList>
            <person name="Varghese N."/>
            <person name="Submissions S."/>
        </authorList>
    </citation>
    <scope>NUCLEOTIDE SEQUENCE [LARGE SCALE GENOMIC DNA]</scope>
    <source>
        <strain evidence="3 4">DSM 16525</strain>
    </source>
</reference>
<evidence type="ECO:0000256" key="1">
    <source>
        <dbReference type="SAM" id="MobiDB-lite"/>
    </source>
</evidence>
<evidence type="ECO:0008006" key="6">
    <source>
        <dbReference type="Google" id="ProtNLM"/>
    </source>
</evidence>
<keyword evidence="4" id="KW-1185">Reference proteome</keyword>
<dbReference type="EMBL" id="FOIB01000002">
    <property type="protein sequence ID" value="SET36616.1"/>
    <property type="molecule type" value="Genomic_DNA"/>
</dbReference>
<dbReference type="AlphaFoldDB" id="A0A511TJU2"/>
<dbReference type="EMBL" id="BJXR01000083">
    <property type="protein sequence ID" value="GEN13488.1"/>
    <property type="molecule type" value="Genomic_DNA"/>
</dbReference>
<comment type="caution">
    <text evidence="2">The sequence shown here is derived from an EMBL/GenBank/DDBJ whole genome shotgun (WGS) entry which is preliminary data.</text>
</comment>
<name>A0A511TJU2_MYXFU</name>
<accession>A0A511TJU2</accession>
<evidence type="ECO:0000313" key="5">
    <source>
        <dbReference type="Proteomes" id="UP000321514"/>
    </source>
</evidence>
<dbReference type="STRING" id="1334629.MFUL124B02_31425"/>
<evidence type="ECO:0000313" key="4">
    <source>
        <dbReference type="Proteomes" id="UP000183760"/>
    </source>
</evidence>
<evidence type="ECO:0000313" key="2">
    <source>
        <dbReference type="EMBL" id="GEN13488.1"/>
    </source>
</evidence>